<dbReference type="RefSeq" id="WP_063696365.1">
    <property type="nucleotide sequence ID" value="NZ_LUUB01000022.1"/>
</dbReference>
<comment type="caution">
    <text evidence="2">The sequence shown here is derived from an EMBL/GenBank/DDBJ whole genome shotgun (WGS) entry which is preliminary data.</text>
</comment>
<dbReference type="Proteomes" id="UP000076959">
    <property type="component" value="Unassembled WGS sequence"/>
</dbReference>
<sequence length="338" mass="37616">MSTATSLVSVVIPAFNAEATIDETLRSVRSQSHERLEIIVVDDGSTDDTLAVAEEHAERDPRIRIIRQDNAGVAAARNVGWRAARAEFIAFIDADDLWAPGKIERQLQAIIDGGEKTGLVYSWYAWIDSKSRVSGKSHPVLHAGEVLDYLFQDNFIGNGSAAMVRREALIAARGFESGLRASGAQGCEDLLFYCRVAESYHFAVVPEYEIGYRDLPNNMSSNMTRMFRSWMLVADEMAARHPDRVALLDRGISNYARWLLRRALIGGRLRSFASVLVLLGRRNPLLAVKVVALALPRDIASAAWWMSRGLRHRELRRPPPSFLIGDPGQTQCQKTLAI</sequence>
<protein>
    <submittedName>
        <fullName evidence="2">Glycosyl transferase family 2</fullName>
    </submittedName>
</protein>
<evidence type="ECO:0000259" key="1">
    <source>
        <dbReference type="Pfam" id="PF00535"/>
    </source>
</evidence>
<feature type="domain" description="Glycosyltransferase 2-like" evidence="1">
    <location>
        <begin position="9"/>
        <end position="169"/>
    </location>
</feature>
<dbReference type="OrthoDB" id="9794124at2"/>
<dbReference type="PANTHER" id="PTHR43685">
    <property type="entry name" value="GLYCOSYLTRANSFERASE"/>
    <property type="match status" value="1"/>
</dbReference>
<dbReference type="PANTHER" id="PTHR43685:SF2">
    <property type="entry name" value="GLYCOSYLTRANSFERASE 2-LIKE DOMAIN-CONTAINING PROTEIN"/>
    <property type="match status" value="1"/>
</dbReference>
<dbReference type="AlphaFoldDB" id="A0A176Z5M1"/>
<dbReference type="InterPro" id="IPR050834">
    <property type="entry name" value="Glycosyltransf_2"/>
</dbReference>
<reference evidence="2 3" key="1">
    <citation type="submission" date="2016-03" db="EMBL/GenBank/DDBJ databases">
        <title>Draft Genome Sequence of the Strain BR 10245 (Bradyrhizobium sp.) isolated from nodules of Centrolobium paraense.</title>
        <authorList>
            <person name="Simoes-Araujo J.L.Sr."/>
            <person name="Barauna A.C."/>
            <person name="Silva K."/>
            <person name="Zilli J.E."/>
        </authorList>
    </citation>
    <scope>NUCLEOTIDE SEQUENCE [LARGE SCALE GENOMIC DNA]</scope>
    <source>
        <strain evidence="2 3">BR 10245</strain>
    </source>
</reference>
<dbReference type="Pfam" id="PF00535">
    <property type="entry name" value="Glycos_transf_2"/>
    <property type="match status" value="1"/>
</dbReference>
<keyword evidence="3" id="KW-1185">Reference proteome</keyword>
<dbReference type="Gene3D" id="3.90.550.10">
    <property type="entry name" value="Spore Coat Polysaccharide Biosynthesis Protein SpsA, Chain A"/>
    <property type="match status" value="1"/>
</dbReference>
<dbReference type="EMBL" id="LUUB01000022">
    <property type="protein sequence ID" value="OAF15434.1"/>
    <property type="molecule type" value="Genomic_DNA"/>
</dbReference>
<keyword evidence="2" id="KW-0808">Transferase</keyword>
<evidence type="ECO:0000313" key="2">
    <source>
        <dbReference type="EMBL" id="OAF15434.1"/>
    </source>
</evidence>
<evidence type="ECO:0000313" key="3">
    <source>
        <dbReference type="Proteomes" id="UP000076959"/>
    </source>
</evidence>
<organism evidence="2 3">
    <name type="scientific">Bradyrhizobium centrolobii</name>
    <dbReference type="NCBI Taxonomy" id="1505087"/>
    <lineage>
        <taxon>Bacteria</taxon>
        <taxon>Pseudomonadati</taxon>
        <taxon>Pseudomonadota</taxon>
        <taxon>Alphaproteobacteria</taxon>
        <taxon>Hyphomicrobiales</taxon>
        <taxon>Nitrobacteraceae</taxon>
        <taxon>Bradyrhizobium</taxon>
    </lineage>
</organism>
<dbReference type="SUPFAM" id="SSF53448">
    <property type="entry name" value="Nucleotide-diphospho-sugar transferases"/>
    <property type="match status" value="1"/>
</dbReference>
<proteinExistence type="predicted"/>
<gene>
    <name evidence="2" type="ORF">AYJ54_39325</name>
</gene>
<dbReference type="InterPro" id="IPR029044">
    <property type="entry name" value="Nucleotide-diphossugar_trans"/>
</dbReference>
<dbReference type="CDD" id="cd00761">
    <property type="entry name" value="Glyco_tranf_GTA_type"/>
    <property type="match status" value="1"/>
</dbReference>
<dbReference type="STRING" id="1505087.AYJ54_39325"/>
<dbReference type="InterPro" id="IPR001173">
    <property type="entry name" value="Glyco_trans_2-like"/>
</dbReference>
<dbReference type="GO" id="GO:0016740">
    <property type="term" value="F:transferase activity"/>
    <property type="evidence" value="ECO:0007669"/>
    <property type="project" value="UniProtKB-KW"/>
</dbReference>
<dbReference type="GO" id="GO:0044010">
    <property type="term" value="P:single-species biofilm formation"/>
    <property type="evidence" value="ECO:0007669"/>
    <property type="project" value="TreeGrafter"/>
</dbReference>
<accession>A0A176Z5M1</accession>
<name>A0A176Z5M1_9BRAD</name>